<dbReference type="EMBL" id="JALBCA010000090">
    <property type="protein sequence ID" value="KAI2383440.1"/>
    <property type="molecule type" value="Genomic_DNA"/>
</dbReference>
<dbReference type="EC" id="3.4.23.18" evidence="1"/>
<sequence length="425" mass="45559">MHYILLLLGLGLFSSQIQSSPTPRRTTGSFKVERIRQSSYVADGPRALKKAYAKFGIIPSGINFESFDDFSPFSSSVDRDAVSKAKQPDESGVVTNMPTHNDVQYLSPVIIGGQQFIMNLDTGSSDTWVFNTQLPQNAKGNHSIFDPAKSSSFSKLNGTTFNITYGDGSFASGGVGIDSVDIGGAKVAKQAIGLPTKVSASFIRDEASDGLVGLAFDRLNTAKPQKQKSFLMNLAEGLKEPVFTAQLKKGAPGSYEFGSIDKSKFNGKLSKIPVNNTRGFWEFDSSKFRIGNDSKIHDIKNGVTTAIADTGTTLLIANEEIVRTYYSQVKTAKASTEAGGFIFTCDVTLPDLFVSLADTHLAKIPGNLLNFAPVGSNTTSGEKLCFGGLQSNHGSGLQIFGDVFFKALFVVFDLRGPSLHVAGHA</sequence>
<reference evidence="1" key="1">
    <citation type="journal article" date="2022" name="bioRxiv">
        <title>Population genetic analysis of Ophidiomyces ophidiicola, the causative agent of snake fungal disease, indicates recent introductions to the USA.</title>
        <authorList>
            <person name="Ladner J.T."/>
            <person name="Palmer J.M."/>
            <person name="Ettinger C.L."/>
            <person name="Stajich J.E."/>
            <person name="Farrell T.M."/>
            <person name="Glorioso B.M."/>
            <person name="Lawson B."/>
            <person name="Price S.J."/>
            <person name="Stengle A.G."/>
            <person name="Grear D.A."/>
            <person name="Lorch J.M."/>
        </authorList>
    </citation>
    <scope>NUCLEOTIDE SEQUENCE</scope>
    <source>
        <strain evidence="1">NWHC 24266-5</strain>
    </source>
</reference>
<evidence type="ECO:0000313" key="1">
    <source>
        <dbReference type="EMBL" id="KAI2383440.1"/>
    </source>
</evidence>
<proteinExistence type="predicted"/>
<keyword evidence="1" id="KW-0378">Hydrolase</keyword>
<gene>
    <name evidence="1" type="primary">PEP3_2</name>
    <name evidence="1" type="ORF">LOY88_005248</name>
</gene>
<accession>A0ACB8UR88</accession>
<name>A0ACB8UR88_9EURO</name>
<protein>
    <submittedName>
        <fullName evidence="1">Tethering complex subunit</fullName>
        <ecNumber evidence="1">3.4.23.18</ecNumber>
    </submittedName>
</protein>
<comment type="caution">
    <text evidence="1">The sequence shown here is derived from an EMBL/GenBank/DDBJ whole genome shotgun (WGS) entry which is preliminary data.</text>
</comment>
<organism evidence="1">
    <name type="scientific">Ophidiomyces ophidiicola</name>
    <dbReference type="NCBI Taxonomy" id="1387563"/>
    <lineage>
        <taxon>Eukaryota</taxon>
        <taxon>Fungi</taxon>
        <taxon>Dikarya</taxon>
        <taxon>Ascomycota</taxon>
        <taxon>Pezizomycotina</taxon>
        <taxon>Eurotiomycetes</taxon>
        <taxon>Eurotiomycetidae</taxon>
        <taxon>Onygenales</taxon>
        <taxon>Onygenaceae</taxon>
        <taxon>Ophidiomyces</taxon>
    </lineage>
</organism>